<dbReference type="PANTHER" id="PTHR30373">
    <property type="entry name" value="UPF0603 PROTEIN YGCG"/>
    <property type="match status" value="1"/>
</dbReference>
<dbReference type="Gene3D" id="3.10.310.50">
    <property type="match status" value="1"/>
</dbReference>
<proteinExistence type="predicted"/>
<sequence>MAGISHSRAVPHGLVGALTLVFCLAVLLPAALAEPEFPALTGRVVDNANLLSPADEQALTEKLKQLEDKSSDQLVVVTLPSLQGYTIEDFGYQLGRHWGIGTKELDNGVLLIVAPNERKVRIEVGYGLEPILTDALSRVIIDNAILPRFRSGDFAGGIKTGVEDISLALTGDTAELERRASARHDADEAPIDWFTVLFYIAIFVLVMYLSSKGVVVAPGSGRGGRSGGGYSGGGWSSGGGGFSGGGGGFGGGGSSGSW</sequence>
<dbReference type="OrthoDB" id="9810918at2"/>
<keyword evidence="1" id="KW-0472">Membrane</keyword>
<dbReference type="EMBL" id="AP014648">
    <property type="protein sequence ID" value="BAQ15825.1"/>
    <property type="molecule type" value="Genomic_DNA"/>
</dbReference>
<evidence type="ECO:0000313" key="4">
    <source>
        <dbReference type="Proteomes" id="UP000031643"/>
    </source>
</evidence>
<keyword evidence="1" id="KW-0812">Transmembrane</keyword>
<evidence type="ECO:0000256" key="1">
    <source>
        <dbReference type="SAM" id="Phobius"/>
    </source>
</evidence>
<dbReference type="STRING" id="1384459.GL4_0356"/>
<evidence type="ECO:0000313" key="3">
    <source>
        <dbReference type="EMBL" id="BAQ15825.1"/>
    </source>
</evidence>
<dbReference type="KEGG" id="mcg:GL4_0356"/>
<name>A0A0A8JZ30_9HYPH</name>
<dbReference type="Pfam" id="PF04536">
    <property type="entry name" value="TPM_phosphatase"/>
    <property type="match status" value="1"/>
</dbReference>
<keyword evidence="1" id="KW-1133">Transmembrane helix</keyword>
<gene>
    <name evidence="3" type="ORF">GL4_0356</name>
</gene>
<protein>
    <submittedName>
        <fullName evidence="3">Beta-propeller domains of methanol dehydrogenase type</fullName>
    </submittedName>
</protein>
<evidence type="ECO:0000259" key="2">
    <source>
        <dbReference type="Pfam" id="PF04536"/>
    </source>
</evidence>
<dbReference type="AlphaFoldDB" id="A0A0A8JZ30"/>
<organism evidence="3 4">
    <name type="scientific">Methyloceanibacter caenitepidi</name>
    <dbReference type="NCBI Taxonomy" id="1384459"/>
    <lineage>
        <taxon>Bacteria</taxon>
        <taxon>Pseudomonadati</taxon>
        <taxon>Pseudomonadota</taxon>
        <taxon>Alphaproteobacteria</taxon>
        <taxon>Hyphomicrobiales</taxon>
        <taxon>Hyphomicrobiaceae</taxon>
        <taxon>Methyloceanibacter</taxon>
    </lineage>
</organism>
<dbReference type="RefSeq" id="WP_045363885.1">
    <property type="nucleotide sequence ID" value="NZ_AP014648.1"/>
</dbReference>
<keyword evidence="4" id="KW-1185">Reference proteome</keyword>
<feature type="domain" description="TPM" evidence="2">
    <location>
        <begin position="44"/>
        <end position="165"/>
    </location>
</feature>
<feature type="transmembrane region" description="Helical" evidence="1">
    <location>
        <begin position="193"/>
        <end position="210"/>
    </location>
</feature>
<dbReference type="PANTHER" id="PTHR30373:SF2">
    <property type="entry name" value="UPF0603 PROTEIN YGCG"/>
    <property type="match status" value="1"/>
</dbReference>
<reference evidence="3 4" key="1">
    <citation type="submission" date="2014-09" db="EMBL/GenBank/DDBJ databases">
        <title>Genome sequencing of Methyloceanibacter caenitepidi Gela4.</title>
        <authorList>
            <person name="Takeuchi M."/>
            <person name="Susumu S."/>
            <person name="Kamagata Y."/>
            <person name="Oshima K."/>
            <person name="Hattori M."/>
            <person name="Iwasaki W."/>
        </authorList>
    </citation>
    <scope>NUCLEOTIDE SEQUENCE [LARGE SCALE GENOMIC DNA]</scope>
    <source>
        <strain evidence="3 4">Gela4</strain>
    </source>
</reference>
<dbReference type="InterPro" id="IPR007621">
    <property type="entry name" value="TPM_dom"/>
</dbReference>
<accession>A0A0A8JZ30</accession>
<dbReference type="HOGENOM" id="CLU_035211_2_3_5"/>
<dbReference type="Proteomes" id="UP000031643">
    <property type="component" value="Chromosome"/>
</dbReference>